<dbReference type="AlphaFoldDB" id="A0AAV1JWG3"/>
<comment type="caution">
    <text evidence="2">The sequence shown here is derived from an EMBL/GenBank/DDBJ whole genome shotgun (WGS) entry which is preliminary data.</text>
</comment>
<dbReference type="EMBL" id="CAVLEF010000240">
    <property type="protein sequence ID" value="CAK1553832.1"/>
    <property type="molecule type" value="Genomic_DNA"/>
</dbReference>
<protein>
    <submittedName>
        <fullName evidence="2">Uncharacterized protein</fullName>
    </submittedName>
</protein>
<accession>A0AAV1JWG3</accession>
<evidence type="ECO:0000256" key="1">
    <source>
        <dbReference type="SAM" id="MobiDB-lite"/>
    </source>
</evidence>
<organism evidence="2 3">
    <name type="scientific">Leptosia nina</name>
    <dbReference type="NCBI Taxonomy" id="320188"/>
    <lineage>
        <taxon>Eukaryota</taxon>
        <taxon>Metazoa</taxon>
        <taxon>Ecdysozoa</taxon>
        <taxon>Arthropoda</taxon>
        <taxon>Hexapoda</taxon>
        <taxon>Insecta</taxon>
        <taxon>Pterygota</taxon>
        <taxon>Neoptera</taxon>
        <taxon>Endopterygota</taxon>
        <taxon>Lepidoptera</taxon>
        <taxon>Glossata</taxon>
        <taxon>Ditrysia</taxon>
        <taxon>Papilionoidea</taxon>
        <taxon>Pieridae</taxon>
        <taxon>Pierinae</taxon>
        <taxon>Leptosia</taxon>
    </lineage>
</organism>
<reference evidence="2 3" key="1">
    <citation type="submission" date="2023-11" db="EMBL/GenBank/DDBJ databases">
        <authorList>
            <person name="Okamura Y."/>
        </authorList>
    </citation>
    <scope>NUCLEOTIDE SEQUENCE [LARGE SCALE GENOMIC DNA]</scope>
</reference>
<gene>
    <name evidence="2" type="ORF">LNINA_LOCUS12800</name>
</gene>
<evidence type="ECO:0000313" key="2">
    <source>
        <dbReference type="EMBL" id="CAK1553832.1"/>
    </source>
</evidence>
<feature type="region of interest" description="Disordered" evidence="1">
    <location>
        <begin position="1"/>
        <end position="22"/>
    </location>
</feature>
<sequence length="92" mass="10096">MWLIDSSDAPMPSPRSGLSRPAGGIALKPFLSKMLESQISHHQRLSRIGQCHNEKNARPSGSKTRSEVNHRPTKSVGVRACKELHTDIAVGR</sequence>
<feature type="region of interest" description="Disordered" evidence="1">
    <location>
        <begin position="51"/>
        <end position="76"/>
    </location>
</feature>
<keyword evidence="3" id="KW-1185">Reference proteome</keyword>
<dbReference type="Proteomes" id="UP001497472">
    <property type="component" value="Unassembled WGS sequence"/>
</dbReference>
<proteinExistence type="predicted"/>
<evidence type="ECO:0000313" key="3">
    <source>
        <dbReference type="Proteomes" id="UP001497472"/>
    </source>
</evidence>
<name>A0AAV1JWG3_9NEOP</name>